<dbReference type="CDD" id="cd03293">
    <property type="entry name" value="ABC_NrtD_SsuB_transporters"/>
    <property type="match status" value="1"/>
</dbReference>
<dbReference type="GO" id="GO:0005524">
    <property type="term" value="F:ATP binding"/>
    <property type="evidence" value="ECO:0007669"/>
    <property type="project" value="UniProtKB-KW"/>
</dbReference>
<keyword evidence="1" id="KW-0813">Transport</keyword>
<evidence type="ECO:0000313" key="6">
    <source>
        <dbReference type="Proteomes" id="UP001290455"/>
    </source>
</evidence>
<keyword evidence="6" id="KW-1185">Reference proteome</keyword>
<sequence length="253" mass="28235">MNVLTVHNLSKKFDHQVVIENLNLAIKEGEFVSILGPSGSGKSTFFNLVGGILAPDSGSILLNGETINGKRGFISYMPQTPSLFPWRTILQNVLLGQELHGKTDKEKAIHMLNKAGLGDYLSAYPDELSGGMKQRAAFIRALLSPGSIICLDEPFSALDELTRHEMQNWLLSILDDYRKTVLFVTHNIEEALYLSDRILILSDKPASVVKEVIVPFTRPREESLLLEEDFFKWKRDIHLVLKGLGSDSNGKND</sequence>
<dbReference type="PANTHER" id="PTHR42788">
    <property type="entry name" value="TAURINE IMPORT ATP-BINDING PROTEIN-RELATED"/>
    <property type="match status" value="1"/>
</dbReference>
<evidence type="ECO:0000256" key="2">
    <source>
        <dbReference type="ARBA" id="ARBA00022741"/>
    </source>
</evidence>
<evidence type="ECO:0000259" key="4">
    <source>
        <dbReference type="PROSITE" id="PS50893"/>
    </source>
</evidence>
<dbReference type="EMBL" id="JAXOFX010000001">
    <property type="protein sequence ID" value="MDZ5470493.1"/>
    <property type="molecule type" value="Genomic_DNA"/>
</dbReference>
<dbReference type="RefSeq" id="WP_322444792.1">
    <property type="nucleotide sequence ID" value="NZ_JAXOFX010000001.1"/>
</dbReference>
<gene>
    <name evidence="5" type="ORF">SM124_01905</name>
</gene>
<dbReference type="SUPFAM" id="SSF52540">
    <property type="entry name" value="P-loop containing nucleoside triphosphate hydrolases"/>
    <property type="match status" value="1"/>
</dbReference>
<protein>
    <submittedName>
        <fullName evidence="5">ABC transporter ATP-binding protein</fullName>
    </submittedName>
</protein>
<keyword evidence="2" id="KW-0547">Nucleotide-binding</keyword>
<organism evidence="5 6">
    <name type="scientific">Robertmurraya mangrovi</name>
    <dbReference type="NCBI Taxonomy" id="3098077"/>
    <lineage>
        <taxon>Bacteria</taxon>
        <taxon>Bacillati</taxon>
        <taxon>Bacillota</taxon>
        <taxon>Bacilli</taxon>
        <taxon>Bacillales</taxon>
        <taxon>Bacillaceae</taxon>
        <taxon>Robertmurraya</taxon>
    </lineage>
</organism>
<dbReference type="InterPro" id="IPR017871">
    <property type="entry name" value="ABC_transporter-like_CS"/>
</dbReference>
<dbReference type="InterPro" id="IPR050166">
    <property type="entry name" value="ABC_transporter_ATP-bind"/>
</dbReference>
<comment type="caution">
    <text evidence="5">The sequence shown here is derived from an EMBL/GenBank/DDBJ whole genome shotgun (WGS) entry which is preliminary data.</text>
</comment>
<dbReference type="PROSITE" id="PS50893">
    <property type="entry name" value="ABC_TRANSPORTER_2"/>
    <property type="match status" value="1"/>
</dbReference>
<evidence type="ECO:0000256" key="1">
    <source>
        <dbReference type="ARBA" id="ARBA00022448"/>
    </source>
</evidence>
<feature type="domain" description="ABC transporter" evidence="4">
    <location>
        <begin position="4"/>
        <end position="228"/>
    </location>
</feature>
<dbReference type="SMART" id="SM00382">
    <property type="entry name" value="AAA"/>
    <property type="match status" value="1"/>
</dbReference>
<proteinExistence type="predicted"/>
<name>A0ABU5ITM4_9BACI</name>
<dbReference type="Pfam" id="PF00005">
    <property type="entry name" value="ABC_tran"/>
    <property type="match status" value="1"/>
</dbReference>
<accession>A0ABU5ITM4</accession>
<dbReference type="Proteomes" id="UP001290455">
    <property type="component" value="Unassembled WGS sequence"/>
</dbReference>
<dbReference type="Gene3D" id="3.40.50.300">
    <property type="entry name" value="P-loop containing nucleotide triphosphate hydrolases"/>
    <property type="match status" value="1"/>
</dbReference>
<keyword evidence="3 5" id="KW-0067">ATP-binding</keyword>
<evidence type="ECO:0000256" key="3">
    <source>
        <dbReference type="ARBA" id="ARBA00022840"/>
    </source>
</evidence>
<dbReference type="InterPro" id="IPR003439">
    <property type="entry name" value="ABC_transporter-like_ATP-bd"/>
</dbReference>
<dbReference type="InterPro" id="IPR027417">
    <property type="entry name" value="P-loop_NTPase"/>
</dbReference>
<evidence type="ECO:0000313" key="5">
    <source>
        <dbReference type="EMBL" id="MDZ5470493.1"/>
    </source>
</evidence>
<dbReference type="PANTHER" id="PTHR42788:SF2">
    <property type="entry name" value="ABC TRANSPORTER ATP-BINDING PROTEIN"/>
    <property type="match status" value="1"/>
</dbReference>
<reference evidence="5 6" key="1">
    <citation type="submission" date="2023-11" db="EMBL/GenBank/DDBJ databases">
        <title>Bacillus jintuensis, isolated from a mudflat on the Beibu Gulf coast.</title>
        <authorList>
            <person name="Li M."/>
        </authorList>
    </citation>
    <scope>NUCLEOTIDE SEQUENCE [LARGE SCALE GENOMIC DNA]</scope>
    <source>
        <strain evidence="5 6">31A1R</strain>
    </source>
</reference>
<dbReference type="InterPro" id="IPR003593">
    <property type="entry name" value="AAA+_ATPase"/>
</dbReference>
<dbReference type="PROSITE" id="PS00211">
    <property type="entry name" value="ABC_TRANSPORTER_1"/>
    <property type="match status" value="1"/>
</dbReference>